<dbReference type="InterPro" id="IPR007484">
    <property type="entry name" value="Peptidase_M28"/>
</dbReference>
<dbReference type="Proteomes" id="UP000005546">
    <property type="component" value="Unassembled WGS sequence"/>
</dbReference>
<dbReference type="GO" id="GO:0016603">
    <property type="term" value="F:glutaminyl-peptide cyclotransferase activity"/>
    <property type="evidence" value="ECO:0007669"/>
    <property type="project" value="TreeGrafter"/>
</dbReference>
<evidence type="ECO:0000256" key="2">
    <source>
        <dbReference type="ARBA" id="ARBA00023315"/>
    </source>
</evidence>
<dbReference type="SUPFAM" id="SSF53187">
    <property type="entry name" value="Zn-dependent exopeptidases"/>
    <property type="match status" value="1"/>
</dbReference>
<evidence type="ECO:0000259" key="3">
    <source>
        <dbReference type="Pfam" id="PF04389"/>
    </source>
</evidence>
<dbReference type="STRING" id="762982.HMPREF9442_02106"/>
<evidence type="ECO:0000313" key="4">
    <source>
        <dbReference type="EMBL" id="EGG52662.1"/>
    </source>
</evidence>
<protein>
    <submittedName>
        <fullName evidence="4">Peptidase, M28 family</fullName>
    </submittedName>
</protein>
<evidence type="ECO:0000256" key="1">
    <source>
        <dbReference type="ARBA" id="ARBA00022679"/>
    </source>
</evidence>
<organism evidence="4 5">
    <name type="scientific">Paraprevotella xylaniphila YIT 11841</name>
    <dbReference type="NCBI Taxonomy" id="762982"/>
    <lineage>
        <taxon>Bacteria</taxon>
        <taxon>Pseudomonadati</taxon>
        <taxon>Bacteroidota</taxon>
        <taxon>Bacteroidia</taxon>
        <taxon>Bacteroidales</taxon>
        <taxon>Prevotellaceae</taxon>
        <taxon>Paraprevotella</taxon>
    </lineage>
</organism>
<dbReference type="Pfam" id="PF04389">
    <property type="entry name" value="Peptidase_M28"/>
    <property type="match status" value="1"/>
</dbReference>
<dbReference type="AlphaFoldDB" id="F3QV81"/>
<dbReference type="InterPro" id="IPR040234">
    <property type="entry name" value="QC/QCL"/>
</dbReference>
<name>F3QV81_9BACT</name>
<keyword evidence="2" id="KW-0012">Acyltransferase</keyword>
<dbReference type="EMBL" id="AFBR01000065">
    <property type="protein sequence ID" value="EGG52662.1"/>
    <property type="molecule type" value="Genomic_DNA"/>
</dbReference>
<dbReference type="GO" id="GO:0008270">
    <property type="term" value="F:zinc ion binding"/>
    <property type="evidence" value="ECO:0007669"/>
    <property type="project" value="TreeGrafter"/>
</dbReference>
<feature type="domain" description="Peptidase M28" evidence="3">
    <location>
        <begin position="120"/>
        <end position="342"/>
    </location>
</feature>
<dbReference type="OrthoDB" id="9773494at2"/>
<gene>
    <name evidence="4" type="ORF">HMPREF9442_02106</name>
</gene>
<dbReference type="PANTHER" id="PTHR12283">
    <property type="entry name" value="GLUTAMINYL-PEPTIDE CYCLOTRANSFERASE"/>
    <property type="match status" value="1"/>
</dbReference>
<sequence length="348" mass="38237">MLTGKQNKQNRFMKRTILNLQWSTVLGVFLSVCTACGHKTGNGTGTTDSIPMAAAPEFNADSAFAYTAAQCAFGPRVPNTEAHRLCGTYIAEKFKSFGATVTDQYADVKAYDGTVLKARNIIASYNPDTKARILVCGHWDSRPWADNDPDSANWHKPVLAANDAASDVAVMLEMARLIQLHPVEIGIDFICFDAEDYGVPQWSDQAGDASSWCLGSQYWAANPHVYGYQARFGILMDMVGGQGSTFSKEGYSQRYASQVVDLVWNTAAQLGYGQFFPMRDGGYITDDHVPVNEIAGIPCIDIIPYFTDAPSGFGPTWHTVNDNMEHIDRQVLKAVGQTVIQVIYNENQ</sequence>
<accession>F3QV81</accession>
<dbReference type="eggNOG" id="COG2234">
    <property type="taxonomic scope" value="Bacteria"/>
</dbReference>
<dbReference type="HOGENOM" id="CLU_045003_2_0_10"/>
<keyword evidence="5" id="KW-1185">Reference proteome</keyword>
<comment type="caution">
    <text evidence="4">The sequence shown here is derived from an EMBL/GenBank/DDBJ whole genome shotgun (WGS) entry which is preliminary data.</text>
</comment>
<reference evidence="4 5" key="1">
    <citation type="submission" date="2011-02" db="EMBL/GenBank/DDBJ databases">
        <authorList>
            <person name="Weinstock G."/>
            <person name="Sodergren E."/>
            <person name="Clifton S."/>
            <person name="Fulton L."/>
            <person name="Fulton B."/>
            <person name="Courtney L."/>
            <person name="Fronick C."/>
            <person name="Harrison M."/>
            <person name="Strong C."/>
            <person name="Farmer C."/>
            <person name="Delahaunty K."/>
            <person name="Markovic C."/>
            <person name="Hall O."/>
            <person name="Minx P."/>
            <person name="Tomlinson C."/>
            <person name="Mitreva M."/>
            <person name="Hou S."/>
            <person name="Chen J."/>
            <person name="Wollam A."/>
            <person name="Pepin K.H."/>
            <person name="Johnson M."/>
            <person name="Bhonagiri V."/>
            <person name="Zhang X."/>
            <person name="Suruliraj S."/>
            <person name="Warren W."/>
            <person name="Chinwalla A."/>
            <person name="Mardis E.R."/>
            <person name="Wilson R.K."/>
        </authorList>
    </citation>
    <scope>NUCLEOTIDE SEQUENCE [LARGE SCALE GENOMIC DNA]</scope>
    <source>
        <strain evidence="4 5">YIT 11841</strain>
    </source>
</reference>
<dbReference type="PANTHER" id="PTHR12283:SF6">
    <property type="entry name" value="GLUTAMINYL-PEPTIDE CYCLOTRANSFERASE-RELATED"/>
    <property type="match status" value="1"/>
</dbReference>
<proteinExistence type="predicted"/>
<evidence type="ECO:0000313" key="5">
    <source>
        <dbReference type="Proteomes" id="UP000005546"/>
    </source>
</evidence>
<dbReference type="Gene3D" id="3.40.630.10">
    <property type="entry name" value="Zn peptidases"/>
    <property type="match status" value="1"/>
</dbReference>
<keyword evidence="1" id="KW-0808">Transferase</keyword>